<proteinExistence type="predicted"/>
<dbReference type="GO" id="GO:0046373">
    <property type="term" value="P:L-arabinose metabolic process"/>
    <property type="evidence" value="ECO:0007669"/>
    <property type="project" value="InterPro"/>
</dbReference>
<gene>
    <name evidence="1" type="ORF">MA16_Dca018372</name>
</gene>
<reference evidence="1 2" key="2">
    <citation type="journal article" date="2017" name="Nature">
        <title>The Apostasia genome and the evolution of orchids.</title>
        <authorList>
            <person name="Zhang G.Q."/>
            <person name="Liu K.W."/>
            <person name="Li Z."/>
            <person name="Lohaus R."/>
            <person name="Hsiao Y.Y."/>
            <person name="Niu S.C."/>
            <person name="Wang J.Y."/>
            <person name="Lin Y.C."/>
            <person name="Xu Q."/>
            <person name="Chen L.J."/>
            <person name="Yoshida K."/>
            <person name="Fujiwara S."/>
            <person name="Wang Z.W."/>
            <person name="Zhang Y.Q."/>
            <person name="Mitsuda N."/>
            <person name="Wang M."/>
            <person name="Liu G.H."/>
            <person name="Pecoraro L."/>
            <person name="Huang H.X."/>
            <person name="Xiao X.J."/>
            <person name="Lin M."/>
            <person name="Wu X.Y."/>
            <person name="Wu W.L."/>
            <person name="Chen Y.Y."/>
            <person name="Chang S.B."/>
            <person name="Sakamoto S."/>
            <person name="Ohme-Takagi M."/>
            <person name="Yagi M."/>
            <person name="Zeng S.J."/>
            <person name="Shen C.Y."/>
            <person name="Yeh C.M."/>
            <person name="Luo Y.B."/>
            <person name="Tsai W.C."/>
            <person name="Van de Peer Y."/>
            <person name="Liu Z.J."/>
        </authorList>
    </citation>
    <scope>NUCLEOTIDE SEQUENCE [LARGE SCALE GENOMIC DNA]</scope>
    <source>
        <tissue evidence="1">The whole plant</tissue>
    </source>
</reference>
<keyword evidence="2" id="KW-1185">Reference proteome</keyword>
<dbReference type="PANTHER" id="PTHR31151">
    <property type="entry name" value="PROLINE-TRNA LIGASE (DUF1680)"/>
    <property type="match status" value="1"/>
</dbReference>
<dbReference type="GO" id="GO:0046556">
    <property type="term" value="F:alpha-L-arabinofuranosidase activity"/>
    <property type="evidence" value="ECO:0007669"/>
    <property type="project" value="InterPro"/>
</dbReference>
<dbReference type="AlphaFoldDB" id="A0A2I0XAU8"/>
<evidence type="ECO:0000313" key="1">
    <source>
        <dbReference type="EMBL" id="PKU85035.1"/>
    </source>
</evidence>
<name>A0A2I0XAU8_9ASPA</name>
<accession>A0A2I0XAU8</accession>
<dbReference type="SUPFAM" id="SSF110221">
    <property type="entry name" value="AbfB domain"/>
    <property type="match status" value="1"/>
</dbReference>
<evidence type="ECO:0000313" key="2">
    <source>
        <dbReference type="Proteomes" id="UP000233837"/>
    </source>
</evidence>
<reference evidence="1 2" key="1">
    <citation type="journal article" date="2016" name="Sci. Rep.">
        <title>The Dendrobium catenatum Lindl. genome sequence provides insights into polysaccharide synthase, floral development and adaptive evolution.</title>
        <authorList>
            <person name="Zhang G.Q."/>
            <person name="Xu Q."/>
            <person name="Bian C."/>
            <person name="Tsai W.C."/>
            <person name="Yeh C.M."/>
            <person name="Liu K.W."/>
            <person name="Yoshida K."/>
            <person name="Zhang L.S."/>
            <person name="Chang S.B."/>
            <person name="Chen F."/>
            <person name="Shi Y."/>
            <person name="Su Y.Y."/>
            <person name="Zhang Y.Q."/>
            <person name="Chen L.J."/>
            <person name="Yin Y."/>
            <person name="Lin M."/>
            <person name="Huang H."/>
            <person name="Deng H."/>
            <person name="Wang Z.W."/>
            <person name="Zhu S.L."/>
            <person name="Zhao X."/>
            <person name="Deng C."/>
            <person name="Niu S.C."/>
            <person name="Huang J."/>
            <person name="Wang M."/>
            <person name="Liu G.H."/>
            <person name="Yang H.J."/>
            <person name="Xiao X.J."/>
            <person name="Hsiao Y.Y."/>
            <person name="Wu W.L."/>
            <person name="Chen Y.Y."/>
            <person name="Mitsuda N."/>
            <person name="Ohme-Takagi M."/>
            <person name="Luo Y.B."/>
            <person name="Van de Peer Y."/>
            <person name="Liu Z.J."/>
        </authorList>
    </citation>
    <scope>NUCLEOTIDE SEQUENCE [LARGE SCALE GENOMIC DNA]</scope>
    <source>
        <tissue evidence="1">The whole plant</tissue>
    </source>
</reference>
<dbReference type="EMBL" id="KZ502006">
    <property type="protein sequence ID" value="PKU85035.1"/>
    <property type="molecule type" value="Genomic_DNA"/>
</dbReference>
<dbReference type="PANTHER" id="PTHR31151:SF0">
    <property type="entry name" value="PROLINE-TRNA LIGASE (DUF1680)"/>
    <property type="match status" value="1"/>
</dbReference>
<dbReference type="InterPro" id="IPR036195">
    <property type="entry name" value="AbfB_ABD_sf"/>
</dbReference>
<sequence>MAEYPKSGTNDAIHATFRLVPQVSNEQFFQSPSRNNLIGKFVKIESFNSPGKFVTPQSSNGNIIFSDSLETNSNSNFLFRVVAGLDGNMSSVSLESGIHKGCFLYSGVNYSEGSHLQLICKQKDASFKKAVSFSLISALRQYHPISFRAKGVKRDFILEPLMSMLDESYTVYFNLTN</sequence>
<dbReference type="Gene3D" id="2.80.10.50">
    <property type="match status" value="1"/>
</dbReference>
<organism evidence="1 2">
    <name type="scientific">Dendrobium catenatum</name>
    <dbReference type="NCBI Taxonomy" id="906689"/>
    <lineage>
        <taxon>Eukaryota</taxon>
        <taxon>Viridiplantae</taxon>
        <taxon>Streptophyta</taxon>
        <taxon>Embryophyta</taxon>
        <taxon>Tracheophyta</taxon>
        <taxon>Spermatophyta</taxon>
        <taxon>Magnoliopsida</taxon>
        <taxon>Liliopsida</taxon>
        <taxon>Asparagales</taxon>
        <taxon>Orchidaceae</taxon>
        <taxon>Epidendroideae</taxon>
        <taxon>Malaxideae</taxon>
        <taxon>Dendrobiinae</taxon>
        <taxon>Dendrobium</taxon>
    </lineage>
</organism>
<protein>
    <submittedName>
        <fullName evidence="1">Uncharacterized protein</fullName>
    </submittedName>
</protein>
<dbReference type="Proteomes" id="UP000233837">
    <property type="component" value="Unassembled WGS sequence"/>
</dbReference>